<name>A0A6A5BKZ1_NAEFO</name>
<keyword evidence="1" id="KW-0175">Coiled coil</keyword>
<dbReference type="VEuPathDB" id="AmoebaDB:FDP41_006322"/>
<dbReference type="VEuPathDB" id="AmoebaDB:NfTy_076640"/>
<dbReference type="Pfam" id="PF14966">
    <property type="entry name" value="DNA_repr_REX1B"/>
    <property type="match status" value="1"/>
</dbReference>
<feature type="coiled-coil region" evidence="1">
    <location>
        <begin position="89"/>
        <end position="123"/>
    </location>
</feature>
<dbReference type="OrthoDB" id="434723at2759"/>
<keyword evidence="3" id="KW-1185">Reference proteome</keyword>
<dbReference type="Proteomes" id="UP000444721">
    <property type="component" value="Unassembled WGS sequence"/>
</dbReference>
<evidence type="ECO:0000256" key="1">
    <source>
        <dbReference type="SAM" id="Coils"/>
    </source>
</evidence>
<protein>
    <submittedName>
        <fullName evidence="2">Uncharacterized protein</fullName>
    </submittedName>
</protein>
<dbReference type="OMA" id="ILAYKQF"/>
<dbReference type="InterPro" id="IPR039491">
    <property type="entry name" value="REX1-B"/>
</dbReference>
<dbReference type="GeneID" id="68113540"/>
<dbReference type="PANTHER" id="PTHR28309:SF1">
    <property type="entry name" value="REQUIRED FOR EXCISION 1-B DOMAIN-CONTAINING PROTEIN"/>
    <property type="match status" value="1"/>
</dbReference>
<dbReference type="RefSeq" id="XP_044559561.1">
    <property type="nucleotide sequence ID" value="XM_044709945.1"/>
</dbReference>
<evidence type="ECO:0000313" key="2">
    <source>
        <dbReference type="EMBL" id="KAF0974848.1"/>
    </source>
</evidence>
<accession>A0A6A5BKZ1</accession>
<sequence>MQTKEECVLTLVSKVVDLQNDRILAYKQFESSFKSFKANPNDKIEILKYQRVIETTTQEFQEISANVRGVQQQLKDLGQDKFSTMIDNLQNLERDKLQTTIAIQKIEQSCEEEKKKLECNHDEKTCQHTHHSDEEELGGAKLLMLQNDLKKFKQHHAELIEGINEILEEFKYDIEDLRTIVQEQKEMKVDDNVQSDSGGIYM</sequence>
<dbReference type="PANTHER" id="PTHR28309">
    <property type="entry name" value="REQUIRED FOR EXCISION 1-B DOMAIN-CONTAINING PROTEIN"/>
    <property type="match status" value="1"/>
</dbReference>
<reference evidence="2 3" key="1">
    <citation type="journal article" date="2019" name="Sci. Rep.">
        <title>Nanopore sequencing improves the draft genome of the human pathogenic amoeba Naegleria fowleri.</title>
        <authorList>
            <person name="Liechti N."/>
            <person name="Schurch N."/>
            <person name="Bruggmann R."/>
            <person name="Wittwer M."/>
        </authorList>
    </citation>
    <scope>NUCLEOTIDE SEQUENCE [LARGE SCALE GENOMIC DNA]</scope>
    <source>
        <strain evidence="2 3">ATCC 30894</strain>
    </source>
</reference>
<proteinExistence type="predicted"/>
<comment type="caution">
    <text evidence="2">The sequence shown here is derived from an EMBL/GenBank/DDBJ whole genome shotgun (WGS) entry which is preliminary data.</text>
</comment>
<dbReference type="VEuPathDB" id="AmoebaDB:NF0124880"/>
<dbReference type="AlphaFoldDB" id="A0A6A5BKZ1"/>
<evidence type="ECO:0000313" key="3">
    <source>
        <dbReference type="Proteomes" id="UP000444721"/>
    </source>
</evidence>
<organism evidence="2 3">
    <name type="scientific">Naegleria fowleri</name>
    <name type="common">Brain eating amoeba</name>
    <dbReference type="NCBI Taxonomy" id="5763"/>
    <lineage>
        <taxon>Eukaryota</taxon>
        <taxon>Discoba</taxon>
        <taxon>Heterolobosea</taxon>
        <taxon>Tetramitia</taxon>
        <taxon>Eutetramitia</taxon>
        <taxon>Vahlkampfiidae</taxon>
        <taxon>Naegleria</taxon>
    </lineage>
</organism>
<gene>
    <name evidence="2" type="ORF">FDP41_006322</name>
</gene>
<dbReference type="EMBL" id="VFQX01000051">
    <property type="protein sequence ID" value="KAF0974848.1"/>
    <property type="molecule type" value="Genomic_DNA"/>
</dbReference>